<organism evidence="1 2">
    <name type="scientific">Acetobacter estunensis</name>
    <dbReference type="NCBI Taxonomy" id="104097"/>
    <lineage>
        <taxon>Bacteria</taxon>
        <taxon>Pseudomonadati</taxon>
        <taxon>Pseudomonadota</taxon>
        <taxon>Alphaproteobacteria</taxon>
        <taxon>Acetobacterales</taxon>
        <taxon>Acetobacteraceae</taxon>
        <taxon>Acetobacter</taxon>
    </lineage>
</organism>
<dbReference type="Proteomes" id="UP000597459">
    <property type="component" value="Unassembled WGS sequence"/>
</dbReference>
<name>A0A967B5M6_9PROT</name>
<evidence type="ECO:0000313" key="1">
    <source>
        <dbReference type="EMBL" id="NHO53684.1"/>
    </source>
</evidence>
<comment type="caution">
    <text evidence="1">The sequence shown here is derived from an EMBL/GenBank/DDBJ whole genome shotgun (WGS) entry which is preliminary data.</text>
</comment>
<proteinExistence type="predicted"/>
<protein>
    <submittedName>
        <fullName evidence="1">Uncharacterized protein</fullName>
    </submittedName>
</protein>
<evidence type="ECO:0000313" key="2">
    <source>
        <dbReference type="Proteomes" id="UP000597459"/>
    </source>
</evidence>
<dbReference type="AlphaFoldDB" id="A0A967B5M6"/>
<dbReference type="EMBL" id="WOTH01000010">
    <property type="protein sequence ID" value="NHO53684.1"/>
    <property type="molecule type" value="Genomic_DNA"/>
</dbReference>
<keyword evidence="2" id="KW-1185">Reference proteome</keyword>
<sequence>MPSKILRLPHCPQTSPLLISHSLLQLADVVWNAGLPGLATDLVGLAHSAIDHDTSDTPAH</sequence>
<gene>
    <name evidence="1" type="ORF">GOB87_06860</name>
</gene>
<dbReference type="RefSeq" id="WP_166314190.1">
    <property type="nucleotide sequence ID" value="NZ_WOTH01000010.1"/>
</dbReference>
<reference evidence="1" key="1">
    <citation type="submission" date="2019-11" db="EMBL/GenBank/DDBJ databases">
        <title>Description of new Acetobacter species.</title>
        <authorList>
            <person name="Cleenwerck I."/>
            <person name="Sombolestani A.S."/>
        </authorList>
    </citation>
    <scope>NUCLEOTIDE SEQUENCE</scope>
    <source>
        <strain evidence="1">LMG 1626</strain>
    </source>
</reference>
<accession>A0A967B5M6</accession>